<dbReference type="SUPFAM" id="SSF47188">
    <property type="entry name" value="Hemerythrin-like"/>
    <property type="match status" value="1"/>
</dbReference>
<dbReference type="RefSeq" id="WP_015724232.1">
    <property type="nucleotide sequence ID" value="NC_014972.1"/>
</dbReference>
<evidence type="ECO:0000256" key="3">
    <source>
        <dbReference type="ARBA" id="ARBA00023004"/>
    </source>
</evidence>
<dbReference type="InterPro" id="IPR050669">
    <property type="entry name" value="Hemerythrin"/>
</dbReference>
<reference evidence="6 7" key="1">
    <citation type="journal article" date="2011" name="Stand. Genomic Sci.">
        <title>Complete genome sequence of Desulfobulbus propionicus type strain (1pr3).</title>
        <authorList>
            <person name="Pagani I."/>
            <person name="Lapidus A."/>
            <person name="Nolan M."/>
            <person name="Lucas S."/>
            <person name="Hammon N."/>
            <person name="Deshpande S."/>
            <person name="Cheng J.F."/>
            <person name="Chertkov O."/>
            <person name="Davenport K."/>
            <person name="Tapia R."/>
            <person name="Han C."/>
            <person name="Goodwin L."/>
            <person name="Pitluck S."/>
            <person name="Liolios K."/>
            <person name="Mavromatis K."/>
            <person name="Ivanova N."/>
            <person name="Mikhailova N."/>
            <person name="Pati A."/>
            <person name="Chen A."/>
            <person name="Palaniappan K."/>
            <person name="Land M."/>
            <person name="Hauser L."/>
            <person name="Chang Y.J."/>
            <person name="Jeffries C.D."/>
            <person name="Detter J.C."/>
            <person name="Brambilla E."/>
            <person name="Kannan K.P."/>
            <person name="Djao O.D."/>
            <person name="Rohde M."/>
            <person name="Pukall R."/>
            <person name="Spring S."/>
            <person name="Goker M."/>
            <person name="Sikorski J."/>
            <person name="Woyke T."/>
            <person name="Bristow J."/>
            <person name="Eisen J.A."/>
            <person name="Markowitz V."/>
            <person name="Hugenholtz P."/>
            <person name="Kyrpides N.C."/>
            <person name="Klenk H.P."/>
        </authorList>
    </citation>
    <scope>NUCLEOTIDE SEQUENCE [LARGE SCALE GENOMIC DNA]</scope>
    <source>
        <strain evidence="7">ATCC 33891 / DSM 2032 / 1pr3</strain>
    </source>
</reference>
<name>A0A7U3YLP4_DESPD</name>
<dbReference type="PANTHER" id="PTHR37164:SF1">
    <property type="entry name" value="BACTERIOHEMERYTHRIN"/>
    <property type="match status" value="1"/>
</dbReference>
<dbReference type="SUPFAM" id="SSF141371">
    <property type="entry name" value="PilZ domain-like"/>
    <property type="match status" value="1"/>
</dbReference>
<feature type="domain" description="PilZ" evidence="5">
    <location>
        <begin position="149"/>
        <end position="249"/>
    </location>
</feature>
<dbReference type="Gene3D" id="2.40.10.220">
    <property type="entry name" value="predicted glycosyltransferase like domains"/>
    <property type="match status" value="1"/>
</dbReference>
<keyword evidence="7" id="KW-1185">Reference proteome</keyword>
<dbReference type="GO" id="GO:0046872">
    <property type="term" value="F:metal ion binding"/>
    <property type="evidence" value="ECO:0007669"/>
    <property type="project" value="UniProtKB-KW"/>
</dbReference>
<evidence type="ECO:0000256" key="2">
    <source>
        <dbReference type="ARBA" id="ARBA00022723"/>
    </source>
</evidence>
<dbReference type="Proteomes" id="UP000006365">
    <property type="component" value="Chromosome"/>
</dbReference>
<dbReference type="GO" id="GO:0035438">
    <property type="term" value="F:cyclic-di-GMP binding"/>
    <property type="evidence" value="ECO:0007669"/>
    <property type="project" value="InterPro"/>
</dbReference>
<dbReference type="NCBIfam" id="TIGR02481">
    <property type="entry name" value="hemeryth_dom"/>
    <property type="match status" value="1"/>
</dbReference>
<dbReference type="AlphaFoldDB" id="A0A7U3YLP4"/>
<dbReference type="InterPro" id="IPR012312">
    <property type="entry name" value="Hemerythrin-like"/>
</dbReference>
<dbReference type="Pfam" id="PF07238">
    <property type="entry name" value="PilZ"/>
    <property type="match status" value="1"/>
</dbReference>
<proteinExistence type="inferred from homology"/>
<comment type="similarity">
    <text evidence="1">Belongs to the hemerythrin family.</text>
</comment>
<gene>
    <name evidence="6" type="ordered locus">Despr_1537</name>
</gene>
<dbReference type="InterPro" id="IPR012827">
    <property type="entry name" value="Hemerythrin_metal-bd"/>
</dbReference>
<keyword evidence="2" id="KW-0479">Metal-binding</keyword>
<sequence length="258" mass="29750">MKHKKEWDDTLNVGIGLIDNQHKIIFDLINDLGNASASHADKKVIDTLFDVIENYIFRHFEAEEKLIEHHELAAQHTLDHYALIKEFHKFRLSFRNRNNGGNAIHDVLDAWFIDHISRADIPLFASIAKGGSEQQQKIAIDEYPFEQKDRRRHKRIHQRKITDHAILATCYNTTTLKNKSATIVDISLGGLRLESSELYSIDDLLIVTCTIGRNFKMKEKVRVVNGQDNLYGAEFINLSPATEQFLIELYGSVHIRNF</sequence>
<evidence type="ECO:0000259" key="4">
    <source>
        <dbReference type="Pfam" id="PF01814"/>
    </source>
</evidence>
<organism evidence="6 7">
    <name type="scientific">Desulfobulbus propionicus (strain ATCC 33891 / DSM 2032 / VKM B-1956 / 1pr3)</name>
    <dbReference type="NCBI Taxonomy" id="577650"/>
    <lineage>
        <taxon>Bacteria</taxon>
        <taxon>Pseudomonadati</taxon>
        <taxon>Thermodesulfobacteriota</taxon>
        <taxon>Desulfobulbia</taxon>
        <taxon>Desulfobulbales</taxon>
        <taxon>Desulfobulbaceae</taxon>
        <taxon>Desulfobulbus</taxon>
    </lineage>
</organism>
<accession>A0A7U3YLP4</accession>
<dbReference type="InterPro" id="IPR009875">
    <property type="entry name" value="PilZ_domain"/>
</dbReference>
<dbReference type="EMBL" id="CP002364">
    <property type="protein sequence ID" value="ADW17691.1"/>
    <property type="molecule type" value="Genomic_DNA"/>
</dbReference>
<dbReference type="Pfam" id="PF01814">
    <property type="entry name" value="Hemerythrin"/>
    <property type="match status" value="1"/>
</dbReference>
<evidence type="ECO:0000256" key="1">
    <source>
        <dbReference type="ARBA" id="ARBA00010587"/>
    </source>
</evidence>
<protein>
    <submittedName>
        <fullName evidence="6">Hemerythrin-like metal-binding protein</fullName>
    </submittedName>
</protein>
<evidence type="ECO:0000313" key="6">
    <source>
        <dbReference type="EMBL" id="ADW17691.1"/>
    </source>
</evidence>
<dbReference type="InterPro" id="IPR035938">
    <property type="entry name" value="Hemerythrin-like_sf"/>
</dbReference>
<dbReference type="KEGG" id="dpr:Despr_1537"/>
<dbReference type="PANTHER" id="PTHR37164">
    <property type="entry name" value="BACTERIOHEMERYTHRIN"/>
    <property type="match status" value="1"/>
</dbReference>
<feature type="domain" description="Hemerythrin-like" evidence="4">
    <location>
        <begin position="14"/>
        <end position="119"/>
    </location>
</feature>
<dbReference type="Gene3D" id="1.20.120.50">
    <property type="entry name" value="Hemerythrin-like"/>
    <property type="match status" value="1"/>
</dbReference>
<evidence type="ECO:0000259" key="5">
    <source>
        <dbReference type="Pfam" id="PF07238"/>
    </source>
</evidence>
<evidence type="ECO:0000313" key="7">
    <source>
        <dbReference type="Proteomes" id="UP000006365"/>
    </source>
</evidence>
<dbReference type="CDD" id="cd12107">
    <property type="entry name" value="Hemerythrin"/>
    <property type="match status" value="1"/>
</dbReference>
<keyword evidence="3" id="KW-0408">Iron</keyword>